<evidence type="ECO:0000313" key="2">
    <source>
        <dbReference type="EMBL" id="NYH19882.1"/>
    </source>
</evidence>
<evidence type="ECO:0000313" key="4">
    <source>
        <dbReference type="Proteomes" id="UP000540929"/>
    </source>
</evidence>
<comment type="caution">
    <text evidence="3">The sequence shown here is derived from an EMBL/GenBank/DDBJ whole genome shotgun (WGS) entry which is preliminary data.</text>
</comment>
<protein>
    <submittedName>
        <fullName evidence="3">Uncharacterized protein</fullName>
    </submittedName>
</protein>
<feature type="transmembrane region" description="Helical" evidence="1">
    <location>
        <begin position="36"/>
        <end position="56"/>
    </location>
</feature>
<sequence>MPTRHDDVRRRDVRAARLFSLAKKIDSTVPWIGFPVGYAVSGILLTVFGYFAMILAR</sequence>
<keyword evidence="1" id="KW-0472">Membrane</keyword>
<gene>
    <name evidence="3" type="ORF">GGD40_000558</name>
    <name evidence="2" type="ORF">GGD41_007110</name>
</gene>
<keyword evidence="1" id="KW-1133">Transmembrane helix</keyword>
<dbReference type="Proteomes" id="UP000572540">
    <property type="component" value="Unassembled WGS sequence"/>
</dbReference>
<organism evidence="3 4">
    <name type="scientific">Paraburkholderia bryophila</name>
    <dbReference type="NCBI Taxonomy" id="420952"/>
    <lineage>
        <taxon>Bacteria</taxon>
        <taxon>Pseudomonadati</taxon>
        <taxon>Pseudomonadota</taxon>
        <taxon>Betaproteobacteria</taxon>
        <taxon>Burkholderiales</taxon>
        <taxon>Burkholderiaceae</taxon>
        <taxon>Paraburkholderia</taxon>
    </lineage>
</organism>
<dbReference type="Proteomes" id="UP000540929">
    <property type="component" value="Unassembled WGS sequence"/>
</dbReference>
<evidence type="ECO:0000256" key="1">
    <source>
        <dbReference type="SAM" id="Phobius"/>
    </source>
</evidence>
<accession>A0A7Z0B4M6</accession>
<name>A0A7Z0B4M6_9BURK</name>
<reference evidence="4 5" key="1">
    <citation type="submission" date="2020-07" db="EMBL/GenBank/DDBJ databases">
        <title>Exploring microbial biodiversity for novel pathways involved in the catabolism of aromatic compounds derived from lignin.</title>
        <authorList>
            <person name="Elkins J."/>
        </authorList>
    </citation>
    <scope>NUCLEOTIDE SEQUENCE [LARGE SCALE GENOMIC DNA]</scope>
    <source>
        <strain evidence="2 5">H2C3B</strain>
        <strain evidence="3 4">H2C3C</strain>
    </source>
</reference>
<keyword evidence="4" id="KW-1185">Reference proteome</keyword>
<dbReference type="EMBL" id="JACCAS010000001">
    <property type="protein sequence ID" value="NYH21079.1"/>
    <property type="molecule type" value="Genomic_DNA"/>
</dbReference>
<proteinExistence type="predicted"/>
<evidence type="ECO:0000313" key="5">
    <source>
        <dbReference type="Proteomes" id="UP000572540"/>
    </source>
</evidence>
<evidence type="ECO:0000313" key="3">
    <source>
        <dbReference type="EMBL" id="NYH21079.1"/>
    </source>
</evidence>
<dbReference type="EMBL" id="JACCAU010000001">
    <property type="protein sequence ID" value="NYH19882.1"/>
    <property type="molecule type" value="Genomic_DNA"/>
</dbReference>
<keyword evidence="1" id="KW-0812">Transmembrane</keyword>
<dbReference type="RefSeq" id="WP_179703158.1">
    <property type="nucleotide sequence ID" value="NZ_JACCAS010000001.1"/>
</dbReference>
<dbReference type="AlphaFoldDB" id="A0A7Z0B4M6"/>